<feature type="domain" description="DUF7580" evidence="2">
    <location>
        <begin position="400"/>
        <end position="646"/>
    </location>
</feature>
<feature type="chain" id="PRO_5014415420" description="DUF7580 domain-containing protein" evidence="1">
    <location>
        <begin position="21"/>
        <end position="651"/>
    </location>
</feature>
<organism evidence="3 4">
    <name type="scientific">Hyaloscypha variabilis (strain UAMH 11265 / GT02V1 / F)</name>
    <name type="common">Meliniomyces variabilis</name>
    <dbReference type="NCBI Taxonomy" id="1149755"/>
    <lineage>
        <taxon>Eukaryota</taxon>
        <taxon>Fungi</taxon>
        <taxon>Dikarya</taxon>
        <taxon>Ascomycota</taxon>
        <taxon>Pezizomycotina</taxon>
        <taxon>Leotiomycetes</taxon>
        <taxon>Helotiales</taxon>
        <taxon>Hyaloscyphaceae</taxon>
        <taxon>Hyaloscypha</taxon>
        <taxon>Hyaloscypha variabilis</taxon>
    </lineage>
</organism>
<dbReference type="EMBL" id="KZ613947">
    <property type="protein sequence ID" value="PMD38688.1"/>
    <property type="molecule type" value="Genomic_DNA"/>
</dbReference>
<protein>
    <recommendedName>
        <fullName evidence="2">DUF7580 domain-containing protein</fullName>
    </recommendedName>
</protein>
<accession>A0A2J6RJK7</accession>
<feature type="signal peptide" evidence="1">
    <location>
        <begin position="1"/>
        <end position="20"/>
    </location>
</feature>
<evidence type="ECO:0000313" key="4">
    <source>
        <dbReference type="Proteomes" id="UP000235786"/>
    </source>
</evidence>
<evidence type="ECO:0000259" key="2">
    <source>
        <dbReference type="Pfam" id="PF24476"/>
    </source>
</evidence>
<keyword evidence="1" id="KW-0732">Signal</keyword>
<dbReference type="Pfam" id="PF24476">
    <property type="entry name" value="DUF7580"/>
    <property type="match status" value="1"/>
</dbReference>
<name>A0A2J6RJK7_HYAVF</name>
<dbReference type="InterPro" id="IPR056002">
    <property type="entry name" value="DUF7580"/>
</dbReference>
<keyword evidence="4" id="KW-1185">Reference proteome</keyword>
<dbReference type="OrthoDB" id="3565018at2759"/>
<dbReference type="AlphaFoldDB" id="A0A2J6RJK7"/>
<gene>
    <name evidence="3" type="ORF">L207DRAFT_584090</name>
</gene>
<evidence type="ECO:0000313" key="3">
    <source>
        <dbReference type="EMBL" id="PMD38688.1"/>
    </source>
</evidence>
<reference evidence="3 4" key="1">
    <citation type="submission" date="2016-04" db="EMBL/GenBank/DDBJ databases">
        <title>A degradative enzymes factory behind the ericoid mycorrhizal symbiosis.</title>
        <authorList>
            <consortium name="DOE Joint Genome Institute"/>
            <person name="Martino E."/>
            <person name="Morin E."/>
            <person name="Grelet G."/>
            <person name="Kuo A."/>
            <person name="Kohler A."/>
            <person name="Daghino S."/>
            <person name="Barry K."/>
            <person name="Choi C."/>
            <person name="Cichocki N."/>
            <person name="Clum A."/>
            <person name="Copeland A."/>
            <person name="Hainaut M."/>
            <person name="Haridas S."/>
            <person name="Labutti K."/>
            <person name="Lindquist E."/>
            <person name="Lipzen A."/>
            <person name="Khouja H.-R."/>
            <person name="Murat C."/>
            <person name="Ohm R."/>
            <person name="Olson A."/>
            <person name="Spatafora J."/>
            <person name="Veneault-Fourrey C."/>
            <person name="Henrissat B."/>
            <person name="Grigoriev I."/>
            <person name="Martin F."/>
            <person name="Perotto S."/>
        </authorList>
    </citation>
    <scope>NUCLEOTIDE SEQUENCE [LARGE SCALE GENOMIC DNA]</scope>
    <source>
        <strain evidence="3 4">F</strain>
    </source>
</reference>
<evidence type="ECO:0000256" key="1">
    <source>
        <dbReference type="SAM" id="SignalP"/>
    </source>
</evidence>
<dbReference type="Proteomes" id="UP000235786">
    <property type="component" value="Unassembled WGS sequence"/>
</dbReference>
<sequence>MSGVEIIGLILGGLPLVISAAEDYRRGFEPFLKWHRYKREFRNFINSVDLEKQMFDGLLRRLLEFSDLTVEEKQTLLAGNDAKAWHEEKTIEALRVRLGDSYPSCMYILQKMEEDMLDLQTMLSLKDGSVDWIKPGEDKWNYQRKRISHSFSKKGVETIASMERNNRKFREMLDLLDGKLVAGKSIKKATAKDTTWAKIIECIRKHATSLHSALRNGWKCNCMVPHLAALRLQEREGENSSTCFTMTFTSSISTKSTISVRKVMITVKDTMNAKGLPPATPQSAPVQDWYLNKLRQNIESGGILEEKTLSIKSSNSSSLSSKHYFNASDMKSDSIMTLSSVQGGHGTQLLFKESRNKSWKLKKTVRMNVPASLEKSCSITTAATQVTPGAGNVLGVSTIHTQEIQTSGARIEDLCSVLAACGADDSCLGYLPDDNYLQHELRSIKDSTPVTSDCDLISLDTLLNRSKLTRKQRYRLAVVLASSIVQLQTTPWLTERLAKKNIFFYQTESGILADQPYIRHAFPSSKIFPRPTTEDVSLQPALPRSTRDSLVDLGILLLELCFGQPIETQTHLRDPYLMDGKAHNGTDFLTARDWVYAVGEEAGEEFENAVKCCVQCHFDGKLDWADMNFTQSVYAAVVEPLGKAYDRSGFA</sequence>
<dbReference type="PANTHER" id="PTHR35186:SF4">
    <property type="entry name" value="PRION-INHIBITION AND PROPAGATION HELO DOMAIN-CONTAINING PROTEIN"/>
    <property type="match status" value="1"/>
</dbReference>
<dbReference type="PANTHER" id="PTHR35186">
    <property type="entry name" value="ANK_REP_REGION DOMAIN-CONTAINING PROTEIN"/>
    <property type="match status" value="1"/>
</dbReference>
<proteinExistence type="predicted"/>